<dbReference type="KEGG" id="cput:CONPUDRAFT_155296"/>
<keyword evidence="3" id="KW-1185">Reference proteome</keyword>
<feature type="region of interest" description="Disordered" evidence="1">
    <location>
        <begin position="438"/>
        <end position="469"/>
    </location>
</feature>
<feature type="region of interest" description="Disordered" evidence="1">
    <location>
        <begin position="85"/>
        <end position="106"/>
    </location>
</feature>
<accession>A0A5M3MLP9</accession>
<protein>
    <submittedName>
        <fullName evidence="2">Uncharacterized protein</fullName>
    </submittedName>
</protein>
<feature type="compositionally biased region" description="Low complexity" evidence="1">
    <location>
        <begin position="231"/>
        <end position="243"/>
    </location>
</feature>
<dbReference type="Proteomes" id="UP000053558">
    <property type="component" value="Unassembled WGS sequence"/>
</dbReference>
<evidence type="ECO:0000313" key="3">
    <source>
        <dbReference type="Proteomes" id="UP000053558"/>
    </source>
</evidence>
<dbReference type="EMBL" id="JH711580">
    <property type="protein sequence ID" value="EIW79900.1"/>
    <property type="molecule type" value="Genomic_DNA"/>
</dbReference>
<name>A0A5M3MLP9_CONPW</name>
<dbReference type="OrthoDB" id="3235325at2759"/>
<dbReference type="AlphaFoldDB" id="A0A5M3MLP9"/>
<evidence type="ECO:0000256" key="1">
    <source>
        <dbReference type="SAM" id="MobiDB-lite"/>
    </source>
</evidence>
<dbReference type="RefSeq" id="XP_007770225.1">
    <property type="nucleotide sequence ID" value="XM_007772035.1"/>
</dbReference>
<gene>
    <name evidence="2" type="ORF">CONPUDRAFT_155296</name>
</gene>
<feature type="compositionally biased region" description="Low complexity" evidence="1">
    <location>
        <begin position="453"/>
        <end position="469"/>
    </location>
</feature>
<evidence type="ECO:0000313" key="2">
    <source>
        <dbReference type="EMBL" id="EIW79900.1"/>
    </source>
</evidence>
<sequence length="469" mass="50359">MSENNVNNSTAQAPAPHVAAQQAGIIVPGSDAPLPPHLAWALQAAPSSGIDPLSGLAWASDPSIPLDLGDYPSLVGSWRSTGWGTSTKAARTNQTQDANQTANTSNRALTRMNNGHNNNYKFIEDQHGNAINGYVLRELLKYGRRLLDSIIDNNGLGELHARWSDVPLQECIFFWYLFEKQYPVLRFCSAHWKCDKIGSRTYTNWRKQAVIRRRRNVAAGTAVAQPAPEIQAAPSTAAPQAPADSHGDPLPLTGDPSPSVLDAQGPMDTDTGALAAEPNTTEMAAGDVTINLHDRSGELTADQYCGLVDALTDPLSSMDFAVEPSDALPTSTTLPAYNHTENGGEAHTDNNSDSAAVCTPAKRKSTTAPSAPRKRGRPAKMMAMPKKITNAMLYYAVNHFVVTVKGAKDECEGRWSKMSDEEKAPFIVGFTKLKDEEKATKKAAKQSAKHAAPKPTEKAATSSSSSTLD</sequence>
<feature type="region of interest" description="Disordered" evidence="1">
    <location>
        <begin position="222"/>
        <end position="281"/>
    </location>
</feature>
<organism evidence="2 3">
    <name type="scientific">Coniophora puteana (strain RWD-64-598)</name>
    <name type="common">Brown rot fungus</name>
    <dbReference type="NCBI Taxonomy" id="741705"/>
    <lineage>
        <taxon>Eukaryota</taxon>
        <taxon>Fungi</taxon>
        <taxon>Dikarya</taxon>
        <taxon>Basidiomycota</taxon>
        <taxon>Agaricomycotina</taxon>
        <taxon>Agaricomycetes</taxon>
        <taxon>Agaricomycetidae</taxon>
        <taxon>Boletales</taxon>
        <taxon>Coniophorineae</taxon>
        <taxon>Coniophoraceae</taxon>
        <taxon>Coniophora</taxon>
    </lineage>
</organism>
<dbReference type="GeneID" id="19203403"/>
<proteinExistence type="predicted"/>
<reference evidence="3" key="1">
    <citation type="journal article" date="2012" name="Science">
        <title>The Paleozoic origin of enzymatic lignin decomposition reconstructed from 31 fungal genomes.</title>
        <authorList>
            <person name="Floudas D."/>
            <person name="Binder M."/>
            <person name="Riley R."/>
            <person name="Barry K."/>
            <person name="Blanchette R.A."/>
            <person name="Henrissat B."/>
            <person name="Martinez A.T."/>
            <person name="Otillar R."/>
            <person name="Spatafora J.W."/>
            <person name="Yadav J.S."/>
            <person name="Aerts A."/>
            <person name="Benoit I."/>
            <person name="Boyd A."/>
            <person name="Carlson A."/>
            <person name="Copeland A."/>
            <person name="Coutinho P.M."/>
            <person name="de Vries R.P."/>
            <person name="Ferreira P."/>
            <person name="Findley K."/>
            <person name="Foster B."/>
            <person name="Gaskell J."/>
            <person name="Glotzer D."/>
            <person name="Gorecki P."/>
            <person name="Heitman J."/>
            <person name="Hesse C."/>
            <person name="Hori C."/>
            <person name="Igarashi K."/>
            <person name="Jurgens J.A."/>
            <person name="Kallen N."/>
            <person name="Kersten P."/>
            <person name="Kohler A."/>
            <person name="Kuees U."/>
            <person name="Kumar T.K.A."/>
            <person name="Kuo A."/>
            <person name="LaButti K."/>
            <person name="Larrondo L.F."/>
            <person name="Lindquist E."/>
            <person name="Ling A."/>
            <person name="Lombard V."/>
            <person name="Lucas S."/>
            <person name="Lundell T."/>
            <person name="Martin R."/>
            <person name="McLaughlin D.J."/>
            <person name="Morgenstern I."/>
            <person name="Morin E."/>
            <person name="Murat C."/>
            <person name="Nagy L.G."/>
            <person name="Nolan M."/>
            <person name="Ohm R.A."/>
            <person name="Patyshakuliyeva A."/>
            <person name="Rokas A."/>
            <person name="Ruiz-Duenas F.J."/>
            <person name="Sabat G."/>
            <person name="Salamov A."/>
            <person name="Samejima M."/>
            <person name="Schmutz J."/>
            <person name="Slot J.C."/>
            <person name="St John F."/>
            <person name="Stenlid J."/>
            <person name="Sun H."/>
            <person name="Sun S."/>
            <person name="Syed K."/>
            <person name="Tsang A."/>
            <person name="Wiebenga A."/>
            <person name="Young D."/>
            <person name="Pisabarro A."/>
            <person name="Eastwood D.C."/>
            <person name="Martin F."/>
            <person name="Cullen D."/>
            <person name="Grigoriev I.V."/>
            <person name="Hibbett D.S."/>
        </authorList>
    </citation>
    <scope>NUCLEOTIDE SEQUENCE [LARGE SCALE GENOMIC DNA]</scope>
    <source>
        <strain evidence="3">RWD-64-598 SS2</strain>
    </source>
</reference>
<feature type="region of interest" description="Disordered" evidence="1">
    <location>
        <begin position="339"/>
        <end position="379"/>
    </location>
</feature>
<comment type="caution">
    <text evidence="2">The sequence shown here is derived from an EMBL/GenBank/DDBJ whole genome shotgun (WGS) entry which is preliminary data.</text>
</comment>
<dbReference type="OMA" id="DECEGRW"/>
<feature type="compositionally biased region" description="Basic residues" evidence="1">
    <location>
        <begin position="441"/>
        <end position="452"/>
    </location>
</feature>